<dbReference type="Proteomes" id="UP001229421">
    <property type="component" value="Unassembled WGS sequence"/>
</dbReference>
<accession>A0AAD8NM83</accession>
<name>A0AAD8NM83_TARER</name>
<proteinExistence type="predicted"/>
<reference evidence="2" key="1">
    <citation type="journal article" date="2023" name="bioRxiv">
        <title>Improved chromosome-level genome assembly for marigold (Tagetes erecta).</title>
        <authorList>
            <person name="Jiang F."/>
            <person name="Yuan L."/>
            <person name="Wang S."/>
            <person name="Wang H."/>
            <person name="Xu D."/>
            <person name="Wang A."/>
            <person name="Fan W."/>
        </authorList>
    </citation>
    <scope>NUCLEOTIDE SEQUENCE</scope>
    <source>
        <strain evidence="2">WSJ</strain>
        <tissue evidence="2">Leaf</tissue>
    </source>
</reference>
<feature type="region of interest" description="Disordered" evidence="1">
    <location>
        <begin position="1"/>
        <end position="42"/>
    </location>
</feature>
<feature type="compositionally biased region" description="Low complexity" evidence="1">
    <location>
        <begin position="1"/>
        <end position="17"/>
    </location>
</feature>
<keyword evidence="3" id="KW-1185">Reference proteome</keyword>
<organism evidence="2 3">
    <name type="scientific">Tagetes erecta</name>
    <name type="common">African marigold</name>
    <dbReference type="NCBI Taxonomy" id="13708"/>
    <lineage>
        <taxon>Eukaryota</taxon>
        <taxon>Viridiplantae</taxon>
        <taxon>Streptophyta</taxon>
        <taxon>Embryophyta</taxon>
        <taxon>Tracheophyta</taxon>
        <taxon>Spermatophyta</taxon>
        <taxon>Magnoliopsida</taxon>
        <taxon>eudicotyledons</taxon>
        <taxon>Gunneridae</taxon>
        <taxon>Pentapetalae</taxon>
        <taxon>asterids</taxon>
        <taxon>campanulids</taxon>
        <taxon>Asterales</taxon>
        <taxon>Asteraceae</taxon>
        <taxon>Asteroideae</taxon>
        <taxon>Heliantheae alliance</taxon>
        <taxon>Tageteae</taxon>
        <taxon>Tagetes</taxon>
    </lineage>
</organism>
<protein>
    <submittedName>
        <fullName evidence="2">Uncharacterized protein</fullName>
    </submittedName>
</protein>
<evidence type="ECO:0000256" key="1">
    <source>
        <dbReference type="SAM" id="MobiDB-lite"/>
    </source>
</evidence>
<comment type="caution">
    <text evidence="2">The sequence shown here is derived from an EMBL/GenBank/DDBJ whole genome shotgun (WGS) entry which is preliminary data.</text>
</comment>
<dbReference type="EMBL" id="JAUHHV010000008">
    <property type="protein sequence ID" value="KAK1414694.1"/>
    <property type="molecule type" value="Genomic_DNA"/>
</dbReference>
<gene>
    <name evidence="2" type="ORF">QVD17_30444</name>
</gene>
<evidence type="ECO:0000313" key="2">
    <source>
        <dbReference type="EMBL" id="KAK1414694.1"/>
    </source>
</evidence>
<sequence length="143" mass="14924">MDSTGSNSGSIGSISASNRDHGLNSEPPIYSSGSVGEDMGGEDNIRKENILAQMNSPVTIDITTRLVIVSISLPVQAFLSKAMASGAVGSHGGDGGGEDPNDHSRRVLTSCQSSKIKKTRSKGRNLNLLEKHAANDHQPPNSV</sequence>
<feature type="region of interest" description="Disordered" evidence="1">
    <location>
        <begin position="86"/>
        <end position="143"/>
    </location>
</feature>
<dbReference type="AlphaFoldDB" id="A0AAD8NM83"/>
<evidence type="ECO:0000313" key="3">
    <source>
        <dbReference type="Proteomes" id="UP001229421"/>
    </source>
</evidence>